<dbReference type="GO" id="GO:0051301">
    <property type="term" value="P:cell division"/>
    <property type="evidence" value="ECO:0007669"/>
    <property type="project" value="UniProtKB-KW"/>
</dbReference>
<accession>A0A7X3FII1</accession>
<keyword evidence="2" id="KW-0132">Cell division</keyword>
<proteinExistence type="predicted"/>
<comment type="caution">
    <text evidence="2">The sequence shown here is derived from an EMBL/GenBank/DDBJ whole genome shotgun (WGS) entry which is preliminary data.</text>
</comment>
<dbReference type="AlphaFoldDB" id="A0A7X3FII1"/>
<evidence type="ECO:0000313" key="3">
    <source>
        <dbReference type="Proteomes" id="UP000490800"/>
    </source>
</evidence>
<dbReference type="RefSeq" id="WP_157336049.1">
    <property type="nucleotide sequence ID" value="NZ_RHLK01000006.1"/>
</dbReference>
<protein>
    <submittedName>
        <fullName evidence="2">Cell division protein FtsJ</fullName>
    </submittedName>
</protein>
<dbReference type="EMBL" id="RHLK01000006">
    <property type="protein sequence ID" value="MVP00404.1"/>
    <property type="molecule type" value="Genomic_DNA"/>
</dbReference>
<dbReference type="OrthoDB" id="2614698at2"/>
<gene>
    <name evidence="2" type="ORF">EDM21_12860</name>
</gene>
<evidence type="ECO:0000259" key="1">
    <source>
        <dbReference type="Pfam" id="PF20274"/>
    </source>
</evidence>
<keyword evidence="2" id="KW-0131">Cell cycle</keyword>
<dbReference type="InterPro" id="IPR046909">
    <property type="entry name" value="cREC_REC"/>
</dbReference>
<sequence length="110" mass="12327">MIHVFLDDQRRCPAGFTLARTIAECKLLLEECEVDILSLDYDLGGEESGWDLVAWMIAARRYPGSIYLHTSSMEGRSRMYQALYASKPETVNLHAGPPPTELLERLAAAL</sequence>
<feature type="domain" description="Cyclic-phosphate processing Receiver" evidence="1">
    <location>
        <begin position="2"/>
        <end position="84"/>
    </location>
</feature>
<reference evidence="2 3" key="1">
    <citation type="journal article" date="2019" name="Microorganisms">
        <title>Paenibacillus lutrae sp. nov., A Chitinolytic Species Isolated from A River Otter in Castril Natural Park, Granada, Spain.</title>
        <authorList>
            <person name="Rodriguez M."/>
            <person name="Reina J.C."/>
            <person name="Bejar V."/>
            <person name="Llamas I."/>
        </authorList>
    </citation>
    <scope>NUCLEOTIDE SEQUENCE [LARGE SCALE GENOMIC DNA]</scope>
    <source>
        <strain evidence="2 3">N10</strain>
    </source>
</reference>
<name>A0A7X3FII1_9BACL</name>
<organism evidence="2 3">
    <name type="scientific">Paenibacillus lutrae</name>
    <dbReference type="NCBI Taxonomy" id="2078573"/>
    <lineage>
        <taxon>Bacteria</taxon>
        <taxon>Bacillati</taxon>
        <taxon>Bacillota</taxon>
        <taxon>Bacilli</taxon>
        <taxon>Bacillales</taxon>
        <taxon>Paenibacillaceae</taxon>
        <taxon>Paenibacillus</taxon>
    </lineage>
</organism>
<evidence type="ECO:0000313" key="2">
    <source>
        <dbReference type="EMBL" id="MVP00404.1"/>
    </source>
</evidence>
<dbReference type="Pfam" id="PF20274">
    <property type="entry name" value="cREC_REC"/>
    <property type="match status" value="1"/>
</dbReference>
<dbReference type="Proteomes" id="UP000490800">
    <property type="component" value="Unassembled WGS sequence"/>
</dbReference>
<keyword evidence="3" id="KW-1185">Reference proteome</keyword>